<evidence type="ECO:0000259" key="4">
    <source>
        <dbReference type="PROSITE" id="PS51842"/>
    </source>
</evidence>
<keyword evidence="2 3" id="KW-0175">Coiled coil</keyword>
<evidence type="ECO:0000313" key="6">
    <source>
        <dbReference type="Proteomes" id="UP000287033"/>
    </source>
</evidence>
<feature type="non-terminal residue" evidence="5">
    <location>
        <position position="107"/>
    </location>
</feature>
<dbReference type="OrthoDB" id="2441647at2759"/>
<feature type="non-terminal residue" evidence="5">
    <location>
        <position position="1"/>
    </location>
</feature>
<evidence type="ECO:0000313" key="5">
    <source>
        <dbReference type="EMBL" id="GCC38942.1"/>
    </source>
</evidence>
<dbReference type="Pfam" id="PF00038">
    <property type="entry name" value="Filament"/>
    <property type="match status" value="1"/>
</dbReference>
<name>A0A401T8L0_CHIPU</name>
<dbReference type="GO" id="GO:0005882">
    <property type="term" value="C:intermediate filament"/>
    <property type="evidence" value="ECO:0007669"/>
    <property type="project" value="UniProtKB-KW"/>
</dbReference>
<accession>A0A401T8L0</accession>
<dbReference type="InterPro" id="IPR039008">
    <property type="entry name" value="IF_rod_dom"/>
</dbReference>
<evidence type="ECO:0000256" key="1">
    <source>
        <dbReference type="ARBA" id="ARBA00022754"/>
    </source>
</evidence>
<feature type="domain" description="IF rod" evidence="4">
    <location>
        <begin position="1"/>
        <end position="107"/>
    </location>
</feature>
<proteinExistence type="predicted"/>
<dbReference type="PRINTS" id="PR01248">
    <property type="entry name" value="TYPE1KERATIN"/>
</dbReference>
<dbReference type="InterPro" id="IPR002957">
    <property type="entry name" value="Keratin_I"/>
</dbReference>
<dbReference type="GO" id="GO:0005198">
    <property type="term" value="F:structural molecule activity"/>
    <property type="evidence" value="ECO:0007669"/>
    <property type="project" value="InterPro"/>
</dbReference>
<dbReference type="PROSITE" id="PS51842">
    <property type="entry name" value="IF_ROD_2"/>
    <property type="match status" value="1"/>
</dbReference>
<dbReference type="AlphaFoldDB" id="A0A401T8L0"/>
<keyword evidence="6" id="KW-1185">Reference proteome</keyword>
<evidence type="ECO:0000256" key="3">
    <source>
        <dbReference type="SAM" id="Coils"/>
    </source>
</evidence>
<sequence>SDLCGPDQIINAILQNSQVCLEIDNAKLAAEDFKNKLETELRLRQSVELDIDGLHQLKQTYLDLQGNLVGEIAALEEDIAALKKDHEEQLRMLRQQKTSDIDVQVDT</sequence>
<reference evidence="5 6" key="1">
    <citation type="journal article" date="2018" name="Nat. Ecol. Evol.">
        <title>Shark genomes provide insights into elasmobranch evolution and the origin of vertebrates.</title>
        <authorList>
            <person name="Hara Y"/>
            <person name="Yamaguchi K"/>
            <person name="Onimaru K"/>
            <person name="Kadota M"/>
            <person name="Koyanagi M"/>
            <person name="Keeley SD"/>
            <person name="Tatsumi K"/>
            <person name="Tanaka K"/>
            <person name="Motone F"/>
            <person name="Kageyama Y"/>
            <person name="Nozu R"/>
            <person name="Adachi N"/>
            <person name="Nishimura O"/>
            <person name="Nakagawa R"/>
            <person name="Tanegashima C"/>
            <person name="Kiyatake I"/>
            <person name="Matsumoto R"/>
            <person name="Murakumo K"/>
            <person name="Nishida K"/>
            <person name="Terakita A"/>
            <person name="Kuratani S"/>
            <person name="Sato K"/>
            <person name="Hyodo S Kuraku.S."/>
        </authorList>
    </citation>
    <scope>NUCLEOTIDE SEQUENCE [LARGE SCALE GENOMIC DNA]</scope>
</reference>
<dbReference type="Gene3D" id="1.20.5.1160">
    <property type="entry name" value="Vasodilator-stimulated phosphoprotein"/>
    <property type="match status" value="1"/>
</dbReference>
<dbReference type="PANTHER" id="PTHR23239">
    <property type="entry name" value="INTERMEDIATE FILAMENT"/>
    <property type="match status" value="1"/>
</dbReference>
<gene>
    <name evidence="5" type="ORF">chiPu_0022690</name>
</gene>
<evidence type="ECO:0000256" key="2">
    <source>
        <dbReference type="ARBA" id="ARBA00023054"/>
    </source>
</evidence>
<dbReference type="OMA" id="SSSCKLX"/>
<feature type="coiled-coil region" evidence="3">
    <location>
        <begin position="23"/>
        <end position="96"/>
    </location>
</feature>
<dbReference type="Proteomes" id="UP000287033">
    <property type="component" value="Unassembled WGS sequence"/>
</dbReference>
<dbReference type="STRING" id="137246.A0A401T8L0"/>
<protein>
    <recommendedName>
        <fullName evidence="4">IF rod domain-containing protein</fullName>
    </recommendedName>
</protein>
<comment type="caution">
    <text evidence="5">The sequence shown here is derived from an EMBL/GenBank/DDBJ whole genome shotgun (WGS) entry which is preliminary data.</text>
</comment>
<dbReference type="EMBL" id="BEZZ01010106">
    <property type="protein sequence ID" value="GCC38942.1"/>
    <property type="molecule type" value="Genomic_DNA"/>
</dbReference>
<dbReference type="PANTHER" id="PTHR23239:SF366">
    <property type="entry name" value="KERATIN, TYPE I CYTOSKELETAL 47 KDA"/>
    <property type="match status" value="1"/>
</dbReference>
<keyword evidence="1" id="KW-0403">Intermediate filament</keyword>
<organism evidence="5 6">
    <name type="scientific">Chiloscyllium punctatum</name>
    <name type="common">Brownbanded bambooshark</name>
    <name type="synonym">Hemiscyllium punctatum</name>
    <dbReference type="NCBI Taxonomy" id="137246"/>
    <lineage>
        <taxon>Eukaryota</taxon>
        <taxon>Metazoa</taxon>
        <taxon>Chordata</taxon>
        <taxon>Craniata</taxon>
        <taxon>Vertebrata</taxon>
        <taxon>Chondrichthyes</taxon>
        <taxon>Elasmobranchii</taxon>
        <taxon>Galeomorphii</taxon>
        <taxon>Galeoidea</taxon>
        <taxon>Orectolobiformes</taxon>
        <taxon>Hemiscylliidae</taxon>
        <taxon>Chiloscyllium</taxon>
    </lineage>
</organism>